<proteinExistence type="predicted"/>
<organism evidence="2 3">
    <name type="scientific">Botryotinia convoluta</name>
    <dbReference type="NCBI Taxonomy" id="54673"/>
    <lineage>
        <taxon>Eukaryota</taxon>
        <taxon>Fungi</taxon>
        <taxon>Dikarya</taxon>
        <taxon>Ascomycota</taxon>
        <taxon>Pezizomycotina</taxon>
        <taxon>Leotiomycetes</taxon>
        <taxon>Helotiales</taxon>
        <taxon>Sclerotiniaceae</taxon>
        <taxon>Botryotinia</taxon>
    </lineage>
</organism>
<evidence type="ECO:0000256" key="1">
    <source>
        <dbReference type="SAM" id="Phobius"/>
    </source>
</evidence>
<protein>
    <submittedName>
        <fullName evidence="2">Uncharacterized protein</fullName>
    </submittedName>
</protein>
<evidence type="ECO:0000313" key="3">
    <source>
        <dbReference type="Proteomes" id="UP000297527"/>
    </source>
</evidence>
<comment type="caution">
    <text evidence="2">The sequence shown here is derived from an EMBL/GenBank/DDBJ whole genome shotgun (WGS) entry which is preliminary data.</text>
</comment>
<feature type="transmembrane region" description="Helical" evidence="1">
    <location>
        <begin position="32"/>
        <end position="53"/>
    </location>
</feature>
<keyword evidence="1" id="KW-0812">Transmembrane</keyword>
<dbReference type="EMBL" id="PQXN01000052">
    <property type="protein sequence ID" value="TGO58688.1"/>
    <property type="molecule type" value="Genomic_DNA"/>
</dbReference>
<name>A0A4Z1IAR3_9HELO</name>
<keyword evidence="1" id="KW-1133">Transmembrane helix</keyword>
<accession>A0A4Z1IAR3</accession>
<keyword evidence="3" id="KW-1185">Reference proteome</keyword>
<gene>
    <name evidence="2" type="ORF">BCON_0052g00320</name>
</gene>
<keyword evidence="1" id="KW-0472">Membrane</keyword>
<reference evidence="2 3" key="1">
    <citation type="submission" date="2017-12" db="EMBL/GenBank/DDBJ databases">
        <title>Comparative genomics of Botrytis spp.</title>
        <authorList>
            <person name="Valero-Jimenez C.A."/>
            <person name="Tapia P."/>
            <person name="Veloso J."/>
            <person name="Silva-Moreno E."/>
            <person name="Staats M."/>
            <person name="Valdes J.H."/>
            <person name="Van Kan J.A.L."/>
        </authorList>
    </citation>
    <scope>NUCLEOTIDE SEQUENCE [LARGE SCALE GENOMIC DNA]</scope>
    <source>
        <strain evidence="2 3">MUCL11595</strain>
    </source>
</reference>
<dbReference type="OrthoDB" id="2496787at2759"/>
<evidence type="ECO:0000313" key="2">
    <source>
        <dbReference type="EMBL" id="TGO58688.1"/>
    </source>
</evidence>
<dbReference type="AlphaFoldDB" id="A0A4Z1IAR3"/>
<sequence>MNLFGRQAIEGALSPPPGVTPNFVNPPSITKYNVLCQAVCVPVVTVFVIIRLYTRVFIHRKKREMTVSFTILNLEKLTDVRRFLHSGLVNRYGAVVHQWDVPATDIKMFGKVS</sequence>
<dbReference type="Proteomes" id="UP000297527">
    <property type="component" value="Unassembled WGS sequence"/>
</dbReference>